<proteinExistence type="predicted"/>
<feature type="transmembrane region" description="Helical" evidence="1">
    <location>
        <begin position="49"/>
        <end position="69"/>
    </location>
</feature>
<feature type="transmembrane region" description="Helical" evidence="1">
    <location>
        <begin position="89"/>
        <end position="110"/>
    </location>
</feature>
<reference evidence="2 3" key="1">
    <citation type="submission" date="2022-05" db="EMBL/GenBank/DDBJ databases">
        <title>Genome Sequencing of Bee-Associated Microbes.</title>
        <authorList>
            <person name="Dunlap C."/>
        </authorList>
    </citation>
    <scope>NUCLEOTIDE SEQUENCE [LARGE SCALE GENOMIC DNA]</scope>
    <source>
        <strain evidence="2 3">NRRL NRS-750</strain>
    </source>
</reference>
<evidence type="ECO:0000313" key="3">
    <source>
        <dbReference type="Proteomes" id="UP001527090"/>
    </source>
</evidence>
<dbReference type="Proteomes" id="UP001527090">
    <property type="component" value="Unassembled WGS sequence"/>
</dbReference>
<organism evidence="2 3">
    <name type="scientific">Paenibacillus alvei</name>
    <name type="common">Bacillus alvei</name>
    <dbReference type="NCBI Taxonomy" id="44250"/>
    <lineage>
        <taxon>Bacteria</taxon>
        <taxon>Bacillati</taxon>
        <taxon>Bacillota</taxon>
        <taxon>Bacilli</taxon>
        <taxon>Bacillales</taxon>
        <taxon>Paenibacillaceae</taxon>
        <taxon>Paenibacillus</taxon>
    </lineage>
</organism>
<keyword evidence="1" id="KW-0812">Transmembrane</keyword>
<accession>A0ABT4EDD6</accession>
<dbReference type="EMBL" id="JAMDLY010000011">
    <property type="protein sequence ID" value="MCY9530361.1"/>
    <property type="molecule type" value="Genomic_DNA"/>
</dbReference>
<dbReference type="RefSeq" id="WP_021256010.1">
    <property type="nucleotide sequence ID" value="NZ_JAMDLY010000011.1"/>
</dbReference>
<comment type="caution">
    <text evidence="2">The sequence shown here is derived from an EMBL/GenBank/DDBJ whole genome shotgun (WGS) entry which is preliminary data.</text>
</comment>
<keyword evidence="3" id="KW-1185">Reference proteome</keyword>
<gene>
    <name evidence="2" type="ORF">M5X04_13640</name>
</gene>
<sequence>MNRSNDASETKDGSNRISKPSVLWRDIMIAYAAPALMAGIGGVVIGDQILFIAAFTSIGGTSAVTAWIIGRWLQDWGLHTQWLNRSHLLVIATIFAFLGVATGLLIALVVTELSIYAFSQEIAWLDRVWIDFPLSVTIASTTTVCRWYKATHKHTSNRSV</sequence>
<evidence type="ECO:0000313" key="2">
    <source>
        <dbReference type="EMBL" id="MCY9530361.1"/>
    </source>
</evidence>
<keyword evidence="1" id="KW-0472">Membrane</keyword>
<protein>
    <submittedName>
        <fullName evidence="2">Uncharacterized protein</fullName>
    </submittedName>
</protein>
<keyword evidence="1" id="KW-1133">Transmembrane helix</keyword>
<evidence type="ECO:0000256" key="1">
    <source>
        <dbReference type="SAM" id="Phobius"/>
    </source>
</evidence>
<name>A0ABT4EDD6_PAEAL</name>
<feature type="transmembrane region" description="Helical" evidence="1">
    <location>
        <begin position="21"/>
        <end position="43"/>
    </location>
</feature>